<feature type="region of interest" description="Disordered" evidence="2">
    <location>
        <begin position="268"/>
        <end position="367"/>
    </location>
</feature>
<name>A0AAD7NYV0_9AGAR</name>
<feature type="compositionally biased region" description="Low complexity" evidence="2">
    <location>
        <begin position="318"/>
        <end position="329"/>
    </location>
</feature>
<feature type="compositionally biased region" description="Polar residues" evidence="2">
    <location>
        <begin position="976"/>
        <end position="1005"/>
    </location>
</feature>
<feature type="compositionally biased region" description="Low complexity" evidence="2">
    <location>
        <begin position="1082"/>
        <end position="1093"/>
    </location>
</feature>
<evidence type="ECO:0000256" key="2">
    <source>
        <dbReference type="SAM" id="MobiDB-lite"/>
    </source>
</evidence>
<feature type="region of interest" description="Disordered" evidence="2">
    <location>
        <begin position="529"/>
        <end position="562"/>
    </location>
</feature>
<feature type="region of interest" description="Disordered" evidence="2">
    <location>
        <begin position="947"/>
        <end position="1042"/>
    </location>
</feature>
<feature type="compositionally biased region" description="Basic and acidic residues" evidence="2">
    <location>
        <begin position="28"/>
        <end position="38"/>
    </location>
</feature>
<dbReference type="PANTHER" id="PTHR13037">
    <property type="entry name" value="FORMIN"/>
    <property type="match status" value="1"/>
</dbReference>
<feature type="region of interest" description="Disordered" evidence="2">
    <location>
        <begin position="1232"/>
        <end position="1292"/>
    </location>
</feature>
<feature type="region of interest" description="Disordered" evidence="2">
    <location>
        <begin position="854"/>
        <end position="878"/>
    </location>
</feature>
<feature type="compositionally biased region" description="Polar residues" evidence="2">
    <location>
        <begin position="1060"/>
        <end position="1075"/>
    </location>
</feature>
<keyword evidence="4" id="KW-1185">Reference proteome</keyword>
<comment type="caution">
    <text evidence="3">The sequence shown here is derived from an EMBL/GenBank/DDBJ whole genome shotgun (WGS) entry which is preliminary data.</text>
</comment>
<sequence length="1329" mass="144497">MTTWAQSSSSPFGRISFYAKGGQSQSSRTREPSKRTTGDDDYIPYNGPYEAPPRRRQRSRDSWGDPLYDEDGNNMIQEVHQRYVPPHQPEDPWHDEDEERKGRPRARTHSAVSGRTVSSGTVDPHRASLLRKGSHHANVARPPVPSYINLDAAGGVGESPAPPARLSREVVPPKRGSLASIFTFGQPSKKLPLSPAKIALPTSPPAQRPVFNAKYVRAYTQQPERTSSRPPSTYSVSSDHHKSSLYSSQEGDAYHSYYNYTPAADQFGHLSDPRNATPPPHPYAYNLPQRDFPDPPQTAPLLPSPKLKFTAPQPPRFALPQPQQQQEPPSAFTTRVRSLKSSASTPNLRDASNSPNRLRKPLSPALPKGIDRWLSAETWCDAVMFPRPRLKAEDAQLVLRGASGRIVSPPSSPVFGGFNAPQNPDRPQGVVSRVLAHSRSMVSLNNAEAGPSKLKHKVSFGGIQRESPVPVTVAPPPPPIIVAPPTERPPRPKSFAWDDLALPSPVPSLARVLEEGQILEHQRKKWQMQATGSFQNTRARSVSRSRAKSLTQRGAKKPAAGQSTMNYLAARSLLGNQNAVPVGAARLHKRSNSQGGNTNGTNTFNTRTSHSHSNSLVKTSSKSSLSQGHSHSRHDSWSRTAFKKAAAICYVDGALSPADEQTDGLENALRTGGTKVIRLADPALIPVDMSGPLSALSPRNGVSPVPSTGSDALVGIAISTPPQNDNASADRDSNSIHLPSHPYAQGGLLSYHETAPVTRAKTSTAKQGADYAGPHPTAAIANPDPNDLSARHRLPPQASLTYHPYATGSRRDSYQIVPHANSDVPPQSKMWAQLSPGIVREILPGELLYSPFMSERSSTPEEEWERERGRDHDRDRERDVEGYGHMMRNRKSTVTILDTVGLGETLAYAVEEENNRDSGHGTSEEQPTNAATEWVDDGQDEADEAADVAGHHPYRIHRKPVQYDIGRPPYTPKKSGVSSGNTKSGISSFTNHTVASSAFDPTTENGDGPTPPSAPQPASVSPILDSAASSPPRSPPAIGSVDDLDDFRDLFYKPNLTDEVLNNLSRPPSTRQSGITWGDFASTTRTQRTRTGSGLTSLARQLSAEFEELRATRRSGSLDSQSSISRFSRFPTEHDIQFVFSNSDMSRSILEEPVRAESPEALPALPAFHPSNHLPEDVESSRASSPIDGPADNEDEEDEPFRFGSVGSVVTPAAESTDHRTSYAGQMAFVNTSEPETESPFPKDGIPIPRAVSSLQPHSADPTRSSYMTESTVSRMSNLSDFPAPPPQQMTPAHMSLLSSYFQEMAAPGRTVREDESVATFGPRVGERF</sequence>
<dbReference type="PANTHER" id="PTHR13037:SF24">
    <property type="entry name" value="POLYCOMB PROTEIN PCL-RELATED"/>
    <property type="match status" value="1"/>
</dbReference>
<feature type="compositionally biased region" description="Polar residues" evidence="2">
    <location>
        <begin position="110"/>
        <end position="121"/>
    </location>
</feature>
<gene>
    <name evidence="3" type="ORF">B0H16DRAFT_1710298</name>
</gene>
<evidence type="ECO:0000256" key="1">
    <source>
        <dbReference type="ARBA" id="ARBA00022581"/>
    </source>
</evidence>
<feature type="region of interest" description="Disordered" evidence="2">
    <location>
        <begin position="588"/>
        <end position="637"/>
    </location>
</feature>
<feature type="region of interest" description="Disordered" evidence="2">
    <location>
        <begin position="1164"/>
        <end position="1200"/>
    </location>
</feature>
<feature type="region of interest" description="Disordered" evidence="2">
    <location>
        <begin position="195"/>
        <end position="248"/>
    </location>
</feature>
<feature type="compositionally biased region" description="Polar residues" evidence="2">
    <location>
        <begin position="331"/>
        <end position="356"/>
    </location>
</feature>
<protein>
    <submittedName>
        <fullName evidence="3">Uncharacterized protein</fullName>
    </submittedName>
</protein>
<feature type="compositionally biased region" description="Low complexity" evidence="2">
    <location>
        <begin position="592"/>
        <end position="629"/>
    </location>
</feature>
<accession>A0AAD7NYV0</accession>
<feature type="compositionally biased region" description="Polar residues" evidence="2">
    <location>
        <begin position="1"/>
        <end position="11"/>
    </location>
</feature>
<feature type="compositionally biased region" description="Basic and acidic residues" evidence="2">
    <location>
        <begin position="865"/>
        <end position="878"/>
    </location>
</feature>
<feature type="compositionally biased region" description="Polar residues" evidence="2">
    <location>
        <begin position="1253"/>
        <end position="1280"/>
    </location>
</feature>
<feature type="region of interest" description="Disordered" evidence="2">
    <location>
        <begin position="719"/>
        <end position="738"/>
    </location>
</feature>
<evidence type="ECO:0000313" key="3">
    <source>
        <dbReference type="EMBL" id="KAJ7781050.1"/>
    </source>
</evidence>
<feature type="region of interest" description="Disordered" evidence="2">
    <location>
        <begin position="1"/>
        <end position="143"/>
    </location>
</feature>
<organism evidence="3 4">
    <name type="scientific">Mycena metata</name>
    <dbReference type="NCBI Taxonomy" id="1033252"/>
    <lineage>
        <taxon>Eukaryota</taxon>
        <taxon>Fungi</taxon>
        <taxon>Dikarya</taxon>
        <taxon>Basidiomycota</taxon>
        <taxon>Agaricomycotina</taxon>
        <taxon>Agaricomycetes</taxon>
        <taxon>Agaricomycetidae</taxon>
        <taxon>Agaricales</taxon>
        <taxon>Marasmiineae</taxon>
        <taxon>Mycenaceae</taxon>
        <taxon>Mycena</taxon>
    </lineage>
</organism>
<feature type="compositionally biased region" description="Low complexity" evidence="2">
    <location>
        <begin position="1016"/>
        <end position="1031"/>
    </location>
</feature>
<evidence type="ECO:0000313" key="4">
    <source>
        <dbReference type="Proteomes" id="UP001215598"/>
    </source>
</evidence>
<keyword evidence="1" id="KW-0945">Host-virus interaction</keyword>
<feature type="compositionally biased region" description="Low complexity" evidence="2">
    <location>
        <begin position="228"/>
        <end position="237"/>
    </location>
</feature>
<dbReference type="EMBL" id="JARKIB010000004">
    <property type="protein sequence ID" value="KAJ7781050.1"/>
    <property type="molecule type" value="Genomic_DNA"/>
</dbReference>
<dbReference type="Proteomes" id="UP001215598">
    <property type="component" value="Unassembled WGS sequence"/>
</dbReference>
<reference evidence="3" key="1">
    <citation type="submission" date="2023-03" db="EMBL/GenBank/DDBJ databases">
        <title>Massive genome expansion in bonnet fungi (Mycena s.s.) driven by repeated elements and novel gene families across ecological guilds.</title>
        <authorList>
            <consortium name="Lawrence Berkeley National Laboratory"/>
            <person name="Harder C.B."/>
            <person name="Miyauchi S."/>
            <person name="Viragh M."/>
            <person name="Kuo A."/>
            <person name="Thoen E."/>
            <person name="Andreopoulos B."/>
            <person name="Lu D."/>
            <person name="Skrede I."/>
            <person name="Drula E."/>
            <person name="Henrissat B."/>
            <person name="Morin E."/>
            <person name="Kohler A."/>
            <person name="Barry K."/>
            <person name="LaButti K."/>
            <person name="Morin E."/>
            <person name="Salamov A."/>
            <person name="Lipzen A."/>
            <person name="Mereny Z."/>
            <person name="Hegedus B."/>
            <person name="Baldrian P."/>
            <person name="Stursova M."/>
            <person name="Weitz H."/>
            <person name="Taylor A."/>
            <person name="Grigoriev I.V."/>
            <person name="Nagy L.G."/>
            <person name="Martin F."/>
            <person name="Kauserud H."/>
        </authorList>
    </citation>
    <scope>NUCLEOTIDE SEQUENCE</scope>
    <source>
        <strain evidence="3">CBHHK182m</strain>
    </source>
</reference>
<feature type="region of interest" description="Disordered" evidence="2">
    <location>
        <begin position="1060"/>
        <end position="1093"/>
    </location>
</feature>
<proteinExistence type="predicted"/>